<dbReference type="Proteomes" id="UP000193411">
    <property type="component" value="Unassembled WGS sequence"/>
</dbReference>
<feature type="non-terminal residue" evidence="1">
    <location>
        <position position="1"/>
    </location>
</feature>
<comment type="caution">
    <text evidence="1">The sequence shown here is derived from an EMBL/GenBank/DDBJ whole genome shotgun (WGS) entry which is preliminary data.</text>
</comment>
<reference evidence="1 2" key="1">
    <citation type="submission" date="2016-07" db="EMBL/GenBank/DDBJ databases">
        <title>Pervasive Adenine N6-methylation of Active Genes in Fungi.</title>
        <authorList>
            <consortium name="DOE Joint Genome Institute"/>
            <person name="Mondo S.J."/>
            <person name="Dannebaum R.O."/>
            <person name="Kuo R.C."/>
            <person name="Labutti K."/>
            <person name="Haridas S."/>
            <person name="Kuo A."/>
            <person name="Salamov A."/>
            <person name="Ahrendt S.R."/>
            <person name="Lipzen A."/>
            <person name="Sullivan W."/>
            <person name="Andreopoulos W.B."/>
            <person name="Clum A."/>
            <person name="Lindquist E."/>
            <person name="Daum C."/>
            <person name="Ramamoorthy G.K."/>
            <person name="Gryganskyi A."/>
            <person name="Culley D."/>
            <person name="Magnuson J.K."/>
            <person name="James T.Y."/>
            <person name="O'Malley M.A."/>
            <person name="Stajich J.E."/>
            <person name="Spatafora J.W."/>
            <person name="Visel A."/>
            <person name="Grigoriev I.V."/>
        </authorList>
    </citation>
    <scope>NUCLEOTIDE SEQUENCE [LARGE SCALE GENOMIC DNA]</scope>
    <source>
        <strain evidence="1 2">PL171</strain>
    </source>
</reference>
<name>A0A1Y2HTB4_9FUNG</name>
<gene>
    <name evidence="1" type="ORF">BCR44DRAFT_1429916</name>
</gene>
<keyword evidence="2" id="KW-1185">Reference proteome</keyword>
<organism evidence="1 2">
    <name type="scientific">Catenaria anguillulae PL171</name>
    <dbReference type="NCBI Taxonomy" id="765915"/>
    <lineage>
        <taxon>Eukaryota</taxon>
        <taxon>Fungi</taxon>
        <taxon>Fungi incertae sedis</taxon>
        <taxon>Blastocladiomycota</taxon>
        <taxon>Blastocladiomycetes</taxon>
        <taxon>Blastocladiales</taxon>
        <taxon>Catenariaceae</taxon>
        <taxon>Catenaria</taxon>
    </lineage>
</organism>
<proteinExistence type="predicted"/>
<evidence type="ECO:0000313" key="1">
    <source>
        <dbReference type="EMBL" id="ORZ37769.1"/>
    </source>
</evidence>
<dbReference type="AlphaFoldDB" id="A0A1Y2HTB4"/>
<sequence>CPAPIPSPNQHPIPATAPPLCLASTRPCRCRRINKNANQHPIHPRSVSGSQVTTPRTTACPAPTNQLQAALLTIRRRPILVPRPRQVFLIPKDVSCPPALNLNPSRGRYSVGRWTLNVRLYPLRFDCQQRPPRRLARLSRRLPLRELITC</sequence>
<accession>A0A1Y2HTB4</accession>
<evidence type="ECO:0000313" key="2">
    <source>
        <dbReference type="Proteomes" id="UP000193411"/>
    </source>
</evidence>
<protein>
    <submittedName>
        <fullName evidence="1">Uncharacterized protein</fullName>
    </submittedName>
</protein>
<dbReference type="EMBL" id="MCFL01000011">
    <property type="protein sequence ID" value="ORZ37769.1"/>
    <property type="molecule type" value="Genomic_DNA"/>
</dbReference>